<dbReference type="Gene3D" id="3.40.50.200">
    <property type="entry name" value="Peptidase S8/S53 domain"/>
    <property type="match status" value="1"/>
</dbReference>
<sequence>MLNARFLHKQNYTEKGKIVAILDAGFLGVNTPTLFVSLHNKKIILVGYDFVKDSNNFYKGNSHETNILFIMGVNTTNLIGTVPDPSYYLFITKDFATEKEIERSNGVETVEKTDRFISPDNNYGYGIPNFQNALNNELSIKEFEWNSNKFILIQQLK</sequence>
<evidence type="ECO:0000313" key="2">
    <source>
        <dbReference type="EMBL" id="RVU87895.1"/>
    </source>
</evidence>
<name>A0AA94JN32_9FLAO</name>
<gene>
    <name evidence="2" type="ORF">EJB19_06650</name>
</gene>
<proteinExistence type="predicted"/>
<comment type="caution">
    <text evidence="2">The sequence shown here is derived from an EMBL/GenBank/DDBJ whole genome shotgun (WGS) entry which is preliminary data.</text>
</comment>
<dbReference type="GO" id="GO:0004252">
    <property type="term" value="F:serine-type endopeptidase activity"/>
    <property type="evidence" value="ECO:0007669"/>
    <property type="project" value="InterPro"/>
</dbReference>
<dbReference type="SUPFAM" id="SSF52743">
    <property type="entry name" value="Subtilisin-like"/>
    <property type="match status" value="1"/>
</dbReference>
<evidence type="ECO:0000256" key="1">
    <source>
        <dbReference type="ARBA" id="ARBA00022801"/>
    </source>
</evidence>
<dbReference type="EMBL" id="RWGX01000004">
    <property type="protein sequence ID" value="RVU87895.1"/>
    <property type="molecule type" value="Genomic_DNA"/>
</dbReference>
<accession>A0AA94JN32</accession>
<dbReference type="GO" id="GO:0006508">
    <property type="term" value="P:proteolysis"/>
    <property type="evidence" value="ECO:0007669"/>
    <property type="project" value="InterPro"/>
</dbReference>
<keyword evidence="1" id="KW-0378">Hydrolase</keyword>
<organism evidence="2">
    <name type="scientific">Flavobacterium columnare</name>
    <dbReference type="NCBI Taxonomy" id="996"/>
    <lineage>
        <taxon>Bacteria</taxon>
        <taxon>Pseudomonadati</taxon>
        <taxon>Bacteroidota</taxon>
        <taxon>Flavobacteriia</taxon>
        <taxon>Flavobacteriales</taxon>
        <taxon>Flavobacteriaceae</taxon>
        <taxon>Flavobacterium</taxon>
    </lineage>
</organism>
<dbReference type="InterPro" id="IPR023827">
    <property type="entry name" value="Peptidase_S8_Asp-AS"/>
</dbReference>
<dbReference type="AlphaFoldDB" id="A0AA94JN32"/>
<dbReference type="RefSeq" id="WP_088420023.1">
    <property type="nucleotide sequence ID" value="NZ_RWGX02000016.1"/>
</dbReference>
<dbReference type="InterPro" id="IPR036852">
    <property type="entry name" value="Peptidase_S8/S53_dom_sf"/>
</dbReference>
<reference evidence="2" key="1">
    <citation type="submission" date="2018-12" db="EMBL/GenBank/DDBJ databases">
        <title>Draft genome sequence of Flaovobacterium columnare BGFS27 isolated from channel catfish in Alabama.</title>
        <authorList>
            <person name="Cai W."/>
            <person name="Arias C."/>
        </authorList>
    </citation>
    <scope>NUCLEOTIDE SEQUENCE [LARGE SCALE GENOMIC DNA]</scope>
    <source>
        <strain evidence="2">BGFS27</strain>
    </source>
</reference>
<protein>
    <submittedName>
        <fullName evidence="2">Uncharacterized protein</fullName>
    </submittedName>
</protein>
<dbReference type="PROSITE" id="PS00136">
    <property type="entry name" value="SUBTILASE_ASP"/>
    <property type="match status" value="1"/>
</dbReference>